<name>A0ABW5FZI2_9PSEU</name>
<dbReference type="Proteomes" id="UP001597417">
    <property type="component" value="Unassembled WGS sequence"/>
</dbReference>
<reference evidence="2" key="1">
    <citation type="journal article" date="2019" name="Int. J. Syst. Evol. Microbiol.">
        <title>The Global Catalogue of Microorganisms (GCM) 10K type strain sequencing project: providing services to taxonomists for standard genome sequencing and annotation.</title>
        <authorList>
            <consortium name="The Broad Institute Genomics Platform"/>
            <consortium name="The Broad Institute Genome Sequencing Center for Infectious Disease"/>
            <person name="Wu L."/>
            <person name="Ma J."/>
        </authorList>
    </citation>
    <scope>NUCLEOTIDE SEQUENCE [LARGE SCALE GENOMIC DNA]</scope>
    <source>
        <strain evidence="2">CGMCC 4.7645</strain>
    </source>
</reference>
<evidence type="ECO:0000313" key="1">
    <source>
        <dbReference type="EMBL" id="MFD2420468.1"/>
    </source>
</evidence>
<sequence>MAVDGAWTIKFKTPGGERQADLVFKTDGESLTGTFDNAELQEGHTDGKDLSFKAHLTSPFKVKIKATATIEGDTITGKAKAGIMTIAFAGARKTA</sequence>
<protein>
    <submittedName>
        <fullName evidence="1">Uncharacterized protein</fullName>
    </submittedName>
</protein>
<organism evidence="1 2">
    <name type="scientific">Amycolatopsis pigmentata</name>
    <dbReference type="NCBI Taxonomy" id="450801"/>
    <lineage>
        <taxon>Bacteria</taxon>
        <taxon>Bacillati</taxon>
        <taxon>Actinomycetota</taxon>
        <taxon>Actinomycetes</taxon>
        <taxon>Pseudonocardiales</taxon>
        <taxon>Pseudonocardiaceae</taxon>
        <taxon>Amycolatopsis</taxon>
    </lineage>
</organism>
<dbReference type="RefSeq" id="WP_378268542.1">
    <property type="nucleotide sequence ID" value="NZ_JBHUKR010000019.1"/>
</dbReference>
<evidence type="ECO:0000313" key="2">
    <source>
        <dbReference type="Proteomes" id="UP001597417"/>
    </source>
</evidence>
<accession>A0ABW5FZI2</accession>
<gene>
    <name evidence="1" type="ORF">ACFSXZ_29485</name>
</gene>
<comment type="caution">
    <text evidence="1">The sequence shown here is derived from an EMBL/GenBank/DDBJ whole genome shotgun (WGS) entry which is preliminary data.</text>
</comment>
<keyword evidence="2" id="KW-1185">Reference proteome</keyword>
<dbReference type="EMBL" id="JBHUKR010000019">
    <property type="protein sequence ID" value="MFD2420468.1"/>
    <property type="molecule type" value="Genomic_DNA"/>
</dbReference>
<proteinExistence type="predicted"/>